<organism evidence="6 7">
    <name type="scientific">Nonomuraea maritima</name>
    <dbReference type="NCBI Taxonomy" id="683260"/>
    <lineage>
        <taxon>Bacteria</taxon>
        <taxon>Bacillati</taxon>
        <taxon>Actinomycetota</taxon>
        <taxon>Actinomycetes</taxon>
        <taxon>Streptosporangiales</taxon>
        <taxon>Streptosporangiaceae</taxon>
        <taxon>Nonomuraea</taxon>
    </lineage>
</organism>
<dbReference type="GO" id="GO:0008726">
    <property type="term" value="F:alkanesulfonate monooxygenase activity"/>
    <property type="evidence" value="ECO:0007669"/>
    <property type="project" value="TreeGrafter"/>
</dbReference>
<dbReference type="InterPro" id="IPR036661">
    <property type="entry name" value="Luciferase-like_sf"/>
</dbReference>
<evidence type="ECO:0000313" key="7">
    <source>
        <dbReference type="Proteomes" id="UP000198683"/>
    </source>
</evidence>
<gene>
    <name evidence="6" type="ORF">SAMN05421874_1449</name>
</gene>
<keyword evidence="3" id="KW-0560">Oxidoreductase</keyword>
<name>A0A1G9R905_9ACTN</name>
<dbReference type="InterPro" id="IPR019952">
    <property type="entry name" value="F420_OxRdatse_Rv1855c_pred"/>
</dbReference>
<evidence type="ECO:0000256" key="4">
    <source>
        <dbReference type="ARBA" id="ARBA00023033"/>
    </source>
</evidence>
<evidence type="ECO:0000256" key="3">
    <source>
        <dbReference type="ARBA" id="ARBA00023002"/>
    </source>
</evidence>
<dbReference type="InterPro" id="IPR011251">
    <property type="entry name" value="Luciferase-like_dom"/>
</dbReference>
<dbReference type="RefSeq" id="WP_090773844.1">
    <property type="nucleotide sequence ID" value="NZ_FNFB01000044.1"/>
</dbReference>
<dbReference type="SUPFAM" id="SSF51679">
    <property type="entry name" value="Bacterial luciferase-like"/>
    <property type="match status" value="1"/>
</dbReference>
<dbReference type="PANTHER" id="PTHR42847">
    <property type="entry name" value="ALKANESULFONATE MONOOXYGENASE"/>
    <property type="match status" value="1"/>
</dbReference>
<evidence type="ECO:0000256" key="1">
    <source>
        <dbReference type="ARBA" id="ARBA00022630"/>
    </source>
</evidence>
<reference evidence="6 7" key="1">
    <citation type="submission" date="2016-10" db="EMBL/GenBank/DDBJ databases">
        <authorList>
            <person name="de Groot N.N."/>
        </authorList>
    </citation>
    <scope>NUCLEOTIDE SEQUENCE [LARGE SCALE GENOMIC DNA]</scope>
    <source>
        <strain evidence="6 7">CGMCC 4.5681</strain>
    </source>
</reference>
<evidence type="ECO:0000259" key="5">
    <source>
        <dbReference type="Pfam" id="PF00296"/>
    </source>
</evidence>
<keyword evidence="4" id="KW-0503">Monooxygenase</keyword>
<dbReference type="InterPro" id="IPR050172">
    <property type="entry name" value="SsuD_RutA_monooxygenase"/>
</dbReference>
<sequence>MRTSISVTNFSWRDGTMADRLSEIAEAADTGGLDALWVADHVLQTDPYGARPEETEMLEACTTLGYLAARTSRIRLGTLVSAVTFRPPALLVKAVTTLDVISGGRALFGIGAGYQAEEAAAMGLPLPPLPERFDRLEETLQIALRLWAGDAEPYRGTYYALDAPVGGPLPLSRPHPPILIGGTGEKRTLPLVARYADACNVFDLPDGGATAHHKLAVLRDLCERIGRPYEEIEKIMATRIQPGEGAAAFADRCAAFTELGIDHVVVLTTGPWPLDAVETVTQAARHLA</sequence>
<keyword evidence="1" id="KW-0285">Flavoprotein</keyword>
<dbReference type="STRING" id="683260.SAMN05421874_1449"/>
<accession>A0A1G9R905</accession>
<keyword evidence="7" id="KW-1185">Reference proteome</keyword>
<evidence type="ECO:0000256" key="2">
    <source>
        <dbReference type="ARBA" id="ARBA00022643"/>
    </source>
</evidence>
<dbReference type="AlphaFoldDB" id="A0A1G9R905"/>
<evidence type="ECO:0000313" key="6">
    <source>
        <dbReference type="EMBL" id="SDM19756.1"/>
    </source>
</evidence>
<dbReference type="Proteomes" id="UP000198683">
    <property type="component" value="Unassembled WGS sequence"/>
</dbReference>
<proteinExistence type="predicted"/>
<dbReference type="PANTHER" id="PTHR42847:SF4">
    <property type="entry name" value="ALKANESULFONATE MONOOXYGENASE-RELATED"/>
    <property type="match status" value="1"/>
</dbReference>
<dbReference type="Gene3D" id="3.20.20.30">
    <property type="entry name" value="Luciferase-like domain"/>
    <property type="match status" value="1"/>
</dbReference>
<dbReference type="OrthoDB" id="143323at2"/>
<keyword evidence="2" id="KW-0288">FMN</keyword>
<feature type="domain" description="Luciferase-like" evidence="5">
    <location>
        <begin position="16"/>
        <end position="257"/>
    </location>
</feature>
<dbReference type="EMBL" id="FNFB01000044">
    <property type="protein sequence ID" value="SDM19756.1"/>
    <property type="molecule type" value="Genomic_DNA"/>
</dbReference>
<dbReference type="Pfam" id="PF00296">
    <property type="entry name" value="Bac_luciferase"/>
    <property type="match status" value="1"/>
</dbReference>
<protein>
    <submittedName>
        <fullName evidence="6">Probable F420-dependent oxidoreductase, Rv1855c family</fullName>
    </submittedName>
</protein>
<dbReference type="GO" id="GO:0046306">
    <property type="term" value="P:alkanesulfonate catabolic process"/>
    <property type="evidence" value="ECO:0007669"/>
    <property type="project" value="TreeGrafter"/>
</dbReference>
<dbReference type="NCBIfam" id="TIGR03560">
    <property type="entry name" value="F420_Rv1855c"/>
    <property type="match status" value="1"/>
</dbReference>